<dbReference type="Gene3D" id="3.40.50.150">
    <property type="entry name" value="Vaccinia Virus protein VP39"/>
    <property type="match status" value="1"/>
</dbReference>
<name>A0ABT2J3T7_9PSEU</name>
<proteinExistence type="predicted"/>
<dbReference type="PRINTS" id="PR00507">
    <property type="entry name" value="N12N6MTFRASE"/>
</dbReference>
<dbReference type="SUPFAM" id="SSF53335">
    <property type="entry name" value="S-adenosyl-L-methionine-dependent methyltransferases"/>
    <property type="match status" value="1"/>
</dbReference>
<sequence length="332" mass="35542">MVADEIRERALGQVNQVGHREVWFDTATPGPAVLDLRTADDVLLIAAVVDGIGTTRADLRHLTRAARTLPLRGLLALRSRCGGPAEFDGVDVSASFLGRRAYTRYDIEDAVGEALSQVIGTPYRSRRGGQAPPPDSLPWRVTIAGERAVVSLRVGARPLHRRSYRTASRPGSLHPPLANALVRLAAPAPGARLLDPCCGTGTIPIEAALDRGLKCVGADHAPAAITAARTNDVTAHVTWLLADAARLPIDTESIDAVVGNPPWHRQVTPSGQLARDPARFWTELTRVLRPGGRAVLLQPDKDLIAPAGLLPVSCWPISLNGRHPVIVLARRP</sequence>
<reference evidence="2 3" key="1">
    <citation type="submission" date="2021-02" db="EMBL/GenBank/DDBJ databases">
        <title>Actinophytocola xerophila sp. nov., isolated from soil of cotton cropping field.</title>
        <authorList>
            <person name="Huang R."/>
            <person name="Chen X."/>
            <person name="Ge X."/>
            <person name="Liu W."/>
        </authorList>
    </citation>
    <scope>NUCLEOTIDE SEQUENCE [LARGE SCALE GENOMIC DNA]</scope>
    <source>
        <strain evidence="2 3">S1-96</strain>
    </source>
</reference>
<comment type="caution">
    <text evidence="2">The sequence shown here is derived from an EMBL/GenBank/DDBJ whole genome shotgun (WGS) entry which is preliminary data.</text>
</comment>
<dbReference type="PANTHER" id="PTHR14911:SF13">
    <property type="entry name" value="TRNA (GUANINE(6)-N2)-METHYLTRANSFERASE THUMP3"/>
    <property type="match status" value="1"/>
</dbReference>
<keyword evidence="2" id="KW-0489">Methyltransferase</keyword>
<dbReference type="GO" id="GO:0032259">
    <property type="term" value="P:methylation"/>
    <property type="evidence" value="ECO:0007669"/>
    <property type="project" value="UniProtKB-KW"/>
</dbReference>
<organism evidence="2 3">
    <name type="scientific">Actinophytocola gossypii</name>
    <dbReference type="NCBI Taxonomy" id="2812003"/>
    <lineage>
        <taxon>Bacteria</taxon>
        <taxon>Bacillati</taxon>
        <taxon>Actinomycetota</taxon>
        <taxon>Actinomycetes</taxon>
        <taxon>Pseudonocardiales</taxon>
        <taxon>Pseudonocardiaceae</taxon>
    </lineage>
</organism>
<dbReference type="InterPro" id="IPR029063">
    <property type="entry name" value="SAM-dependent_MTases_sf"/>
</dbReference>
<dbReference type="InterPro" id="IPR000241">
    <property type="entry name" value="RlmKL-like_Mtase"/>
</dbReference>
<feature type="domain" description="Ribosomal RNA large subunit methyltransferase K/L-like methyltransferase" evidence="1">
    <location>
        <begin position="162"/>
        <end position="302"/>
    </location>
</feature>
<accession>A0ABT2J3T7</accession>
<dbReference type="Pfam" id="PF01170">
    <property type="entry name" value="UPF0020"/>
    <property type="match status" value="1"/>
</dbReference>
<gene>
    <name evidence="2" type="ORF">JT362_05190</name>
</gene>
<dbReference type="EMBL" id="JAFFZE010000006">
    <property type="protein sequence ID" value="MCT2582515.1"/>
    <property type="molecule type" value="Genomic_DNA"/>
</dbReference>
<evidence type="ECO:0000313" key="2">
    <source>
        <dbReference type="EMBL" id="MCT2582515.1"/>
    </source>
</evidence>
<dbReference type="RefSeq" id="WP_260189861.1">
    <property type="nucleotide sequence ID" value="NZ_JAFFZE010000006.1"/>
</dbReference>
<dbReference type="Gene3D" id="3.30.2130.30">
    <property type="match status" value="1"/>
</dbReference>
<dbReference type="CDD" id="cd02440">
    <property type="entry name" value="AdoMet_MTases"/>
    <property type="match status" value="1"/>
</dbReference>
<dbReference type="GO" id="GO:0008168">
    <property type="term" value="F:methyltransferase activity"/>
    <property type="evidence" value="ECO:0007669"/>
    <property type="project" value="UniProtKB-KW"/>
</dbReference>
<dbReference type="Proteomes" id="UP001156441">
    <property type="component" value="Unassembled WGS sequence"/>
</dbReference>
<dbReference type="PROSITE" id="PS00092">
    <property type="entry name" value="N6_MTASE"/>
    <property type="match status" value="1"/>
</dbReference>
<evidence type="ECO:0000259" key="1">
    <source>
        <dbReference type="Pfam" id="PF01170"/>
    </source>
</evidence>
<evidence type="ECO:0000313" key="3">
    <source>
        <dbReference type="Proteomes" id="UP001156441"/>
    </source>
</evidence>
<keyword evidence="2" id="KW-0808">Transferase</keyword>
<dbReference type="PANTHER" id="PTHR14911">
    <property type="entry name" value="THUMP DOMAIN-CONTAINING"/>
    <property type="match status" value="1"/>
</dbReference>
<keyword evidence="3" id="KW-1185">Reference proteome</keyword>
<protein>
    <submittedName>
        <fullName evidence="2">Methyltransferase domain-containing protein</fullName>
    </submittedName>
</protein>
<dbReference type="InterPro" id="IPR002052">
    <property type="entry name" value="DNA_methylase_N6_adenine_CS"/>
</dbReference>